<protein>
    <submittedName>
        <fullName evidence="3">Kinase-like protein</fullName>
    </submittedName>
</protein>
<reference evidence="3" key="2">
    <citation type="submission" date="2023-05" db="EMBL/GenBank/DDBJ databases">
        <authorList>
            <consortium name="Lawrence Berkeley National Laboratory"/>
            <person name="Steindorff A."/>
            <person name="Hensen N."/>
            <person name="Bonometti L."/>
            <person name="Westerberg I."/>
            <person name="Brannstrom I.O."/>
            <person name="Guillou S."/>
            <person name="Cros-Aarteil S."/>
            <person name="Calhoun S."/>
            <person name="Haridas S."/>
            <person name="Kuo A."/>
            <person name="Mondo S."/>
            <person name="Pangilinan J."/>
            <person name="Riley R."/>
            <person name="Labutti K."/>
            <person name="Andreopoulos B."/>
            <person name="Lipzen A."/>
            <person name="Chen C."/>
            <person name="Yanf M."/>
            <person name="Daum C."/>
            <person name="Ng V."/>
            <person name="Clum A."/>
            <person name="Ohm R."/>
            <person name="Martin F."/>
            <person name="Silar P."/>
            <person name="Natvig D."/>
            <person name="Lalanne C."/>
            <person name="Gautier V."/>
            <person name="Ament-Velasquez S.L."/>
            <person name="Kruys A."/>
            <person name="Hutchinson M.I."/>
            <person name="Powell A.J."/>
            <person name="Barry K."/>
            <person name="Miller A.N."/>
            <person name="Grigoriev I.V."/>
            <person name="Debuchy R."/>
            <person name="Gladieux P."/>
            <person name="Thoren M.H."/>
            <person name="Johannesson H."/>
        </authorList>
    </citation>
    <scope>NUCLEOTIDE SEQUENCE</scope>
    <source>
        <strain evidence="3">PSN293</strain>
    </source>
</reference>
<keyword evidence="4" id="KW-1185">Reference proteome</keyword>
<dbReference type="Proteomes" id="UP001301769">
    <property type="component" value="Unassembled WGS sequence"/>
</dbReference>
<dbReference type="Pfam" id="PF00069">
    <property type="entry name" value="Pkinase"/>
    <property type="match status" value="1"/>
</dbReference>
<dbReference type="PROSITE" id="PS50011">
    <property type="entry name" value="PROTEIN_KINASE_DOM"/>
    <property type="match status" value="1"/>
</dbReference>
<feature type="domain" description="Protein kinase" evidence="2">
    <location>
        <begin position="247"/>
        <end position="606"/>
    </location>
</feature>
<dbReference type="EMBL" id="MU858068">
    <property type="protein sequence ID" value="KAK4216482.1"/>
    <property type="molecule type" value="Genomic_DNA"/>
</dbReference>
<feature type="region of interest" description="Disordered" evidence="1">
    <location>
        <begin position="232"/>
        <end position="251"/>
    </location>
</feature>
<evidence type="ECO:0000313" key="4">
    <source>
        <dbReference type="Proteomes" id="UP001301769"/>
    </source>
</evidence>
<keyword evidence="3" id="KW-0808">Transferase</keyword>
<evidence type="ECO:0000313" key="3">
    <source>
        <dbReference type="EMBL" id="KAK4216482.1"/>
    </source>
</evidence>
<gene>
    <name evidence="3" type="ORF">QBC37DRAFT_91037</name>
</gene>
<dbReference type="GO" id="GO:0005524">
    <property type="term" value="F:ATP binding"/>
    <property type="evidence" value="ECO:0007669"/>
    <property type="project" value="InterPro"/>
</dbReference>
<evidence type="ECO:0000259" key="2">
    <source>
        <dbReference type="PROSITE" id="PS50011"/>
    </source>
</evidence>
<dbReference type="SMART" id="SM00220">
    <property type="entry name" value="S_TKc"/>
    <property type="match status" value="1"/>
</dbReference>
<dbReference type="PANTHER" id="PTHR24359">
    <property type="entry name" value="SERINE/THREONINE-PROTEIN KINASE SBK1"/>
    <property type="match status" value="1"/>
</dbReference>
<dbReference type="SUPFAM" id="SSF56112">
    <property type="entry name" value="Protein kinase-like (PK-like)"/>
    <property type="match status" value="1"/>
</dbReference>
<keyword evidence="3" id="KW-0418">Kinase</keyword>
<comment type="caution">
    <text evidence="3">The sequence shown here is derived from an EMBL/GenBank/DDBJ whole genome shotgun (WGS) entry which is preliminary data.</text>
</comment>
<dbReference type="Gene3D" id="1.10.510.10">
    <property type="entry name" value="Transferase(Phosphotransferase) domain 1"/>
    <property type="match status" value="1"/>
</dbReference>
<sequence>MHSTSKDRQLGLYDKSVTICLDRGESQYPRVYQRASSKPPPEISDHSSCREHKDDTVISDIKCELEKIWEHYPTGGYNFFLPRDKLGGIVTPNRVLQVVQLLTCCKALSAAEKEKLRDSICFPDNPEQQRWKLLVILLRNGMQEQLLILCGEGVSDQCLPIRVCEKNKNPPPCRMQGHRHPTIDAWGDKKRRKISQWSYAVKSPYFTRLTGHHSHYILEDNDVLPIKKTRERLSSPDAPTAHQKPETENEQGAIVSGFSEVRIVELDEGHYDFPESDLGSWNRKRGPRQFALKELHSKDSETFSAELASLMRVQDQGSKHLIKVVVTFEIRQAQGTKYYFMFPCAQGDLWLFWKEHQQRSQRIPRALWMSQQVSCLAKGLMLFHNERDHHLKLMGKSHNTGHGKDQQAELYGRHGDMKAENILWFEEEDCNDPNERDWLVITDFGLGRLNSKYSRSGVDPTLVPRTATYKAPEFDLTGGRISRVSDVFSFGCVCLEFLTWYLEGWEAVNDKFIEFRMELDINGFEVDTFFTIENYKKDKDGNVIDKEKQKAIIKPRVKEWINKLKRNKDRSAYTLQFLELIEERMLEPEPKKRITTSELVHELDLLADTCKRSSSFYKDFCESLPPRSG</sequence>
<dbReference type="GO" id="GO:0004674">
    <property type="term" value="F:protein serine/threonine kinase activity"/>
    <property type="evidence" value="ECO:0007669"/>
    <property type="project" value="TreeGrafter"/>
</dbReference>
<proteinExistence type="predicted"/>
<reference evidence="3" key="1">
    <citation type="journal article" date="2023" name="Mol. Phylogenet. Evol.">
        <title>Genome-scale phylogeny and comparative genomics of the fungal order Sordariales.</title>
        <authorList>
            <person name="Hensen N."/>
            <person name="Bonometti L."/>
            <person name="Westerberg I."/>
            <person name="Brannstrom I.O."/>
            <person name="Guillou S."/>
            <person name="Cros-Aarteil S."/>
            <person name="Calhoun S."/>
            <person name="Haridas S."/>
            <person name="Kuo A."/>
            <person name="Mondo S."/>
            <person name="Pangilinan J."/>
            <person name="Riley R."/>
            <person name="LaButti K."/>
            <person name="Andreopoulos B."/>
            <person name="Lipzen A."/>
            <person name="Chen C."/>
            <person name="Yan M."/>
            <person name="Daum C."/>
            <person name="Ng V."/>
            <person name="Clum A."/>
            <person name="Steindorff A."/>
            <person name="Ohm R.A."/>
            <person name="Martin F."/>
            <person name="Silar P."/>
            <person name="Natvig D.O."/>
            <person name="Lalanne C."/>
            <person name="Gautier V."/>
            <person name="Ament-Velasquez S.L."/>
            <person name="Kruys A."/>
            <person name="Hutchinson M.I."/>
            <person name="Powell A.J."/>
            <person name="Barry K."/>
            <person name="Miller A.N."/>
            <person name="Grigoriev I.V."/>
            <person name="Debuchy R."/>
            <person name="Gladieux P."/>
            <person name="Hiltunen Thoren M."/>
            <person name="Johannesson H."/>
        </authorList>
    </citation>
    <scope>NUCLEOTIDE SEQUENCE</scope>
    <source>
        <strain evidence="3">PSN293</strain>
    </source>
</reference>
<dbReference type="PANTHER" id="PTHR24359:SF37">
    <property type="entry name" value="PROTEIN KINASE DOMAIN-CONTAINING PROTEIN"/>
    <property type="match status" value="1"/>
</dbReference>
<accession>A0AAN6YGZ5</accession>
<evidence type="ECO:0000256" key="1">
    <source>
        <dbReference type="SAM" id="MobiDB-lite"/>
    </source>
</evidence>
<dbReference type="InterPro" id="IPR011009">
    <property type="entry name" value="Kinase-like_dom_sf"/>
</dbReference>
<dbReference type="AlphaFoldDB" id="A0AAN6YGZ5"/>
<dbReference type="InterPro" id="IPR000719">
    <property type="entry name" value="Prot_kinase_dom"/>
</dbReference>
<name>A0AAN6YGZ5_9PEZI</name>
<organism evidence="3 4">
    <name type="scientific">Rhypophila decipiens</name>
    <dbReference type="NCBI Taxonomy" id="261697"/>
    <lineage>
        <taxon>Eukaryota</taxon>
        <taxon>Fungi</taxon>
        <taxon>Dikarya</taxon>
        <taxon>Ascomycota</taxon>
        <taxon>Pezizomycotina</taxon>
        <taxon>Sordariomycetes</taxon>
        <taxon>Sordariomycetidae</taxon>
        <taxon>Sordariales</taxon>
        <taxon>Naviculisporaceae</taxon>
        <taxon>Rhypophila</taxon>
    </lineage>
</organism>